<dbReference type="GO" id="GO:0030890">
    <property type="term" value="P:positive regulation of B cell proliferation"/>
    <property type="evidence" value="ECO:0007669"/>
    <property type="project" value="TreeGrafter"/>
</dbReference>
<comment type="caution">
    <text evidence="6">The sequence shown here is derived from an EMBL/GenBank/DDBJ whole genome shotgun (WGS) entry which is preliminary data.</text>
</comment>
<keyword evidence="5" id="KW-0325">Glycoprotein</keyword>
<keyword evidence="7" id="KW-1185">Reference proteome</keyword>
<name>A0A8T2NPD2_9TELE</name>
<dbReference type="EMBL" id="JAFBMS010000039">
    <property type="protein sequence ID" value="KAG9340941.1"/>
    <property type="molecule type" value="Genomic_DNA"/>
</dbReference>
<evidence type="ECO:0000256" key="4">
    <source>
        <dbReference type="ARBA" id="ARBA00023157"/>
    </source>
</evidence>
<dbReference type="GO" id="GO:0005125">
    <property type="term" value="F:cytokine activity"/>
    <property type="evidence" value="ECO:0007669"/>
    <property type="project" value="UniProtKB-KW"/>
</dbReference>
<dbReference type="SUPFAM" id="SSF49842">
    <property type="entry name" value="TNF-like"/>
    <property type="match status" value="1"/>
</dbReference>
<proteinExistence type="predicted"/>
<dbReference type="Proteomes" id="UP000824540">
    <property type="component" value="Unassembled WGS sequence"/>
</dbReference>
<evidence type="ECO:0000256" key="1">
    <source>
        <dbReference type="ARBA" id="ARBA00004613"/>
    </source>
</evidence>
<evidence type="ECO:0000256" key="5">
    <source>
        <dbReference type="ARBA" id="ARBA00023180"/>
    </source>
</evidence>
<reference evidence="6" key="1">
    <citation type="thesis" date="2021" institute="BYU ScholarsArchive" country="Provo, UT, USA">
        <title>Applications of and Algorithms for Genome Assembly and Genomic Analyses with an Emphasis on Marine Teleosts.</title>
        <authorList>
            <person name="Pickett B.D."/>
        </authorList>
    </citation>
    <scope>NUCLEOTIDE SEQUENCE</scope>
    <source>
        <strain evidence="6">HI-2016</strain>
    </source>
</reference>
<dbReference type="PANTHER" id="PTHR15151">
    <property type="entry name" value="PROTEIN EIGER"/>
    <property type="match status" value="1"/>
</dbReference>
<dbReference type="GO" id="GO:0005615">
    <property type="term" value="C:extracellular space"/>
    <property type="evidence" value="ECO:0007669"/>
    <property type="project" value="UniProtKB-KW"/>
</dbReference>
<evidence type="ECO:0000256" key="2">
    <source>
        <dbReference type="ARBA" id="ARBA00022514"/>
    </source>
</evidence>
<dbReference type="Gene3D" id="2.60.120.40">
    <property type="match status" value="1"/>
</dbReference>
<evidence type="ECO:0000313" key="7">
    <source>
        <dbReference type="Proteomes" id="UP000824540"/>
    </source>
</evidence>
<sequence>MANHKMGYQVLFHDPEIVMGHVIRRRKSNLSGTEPRFTDLLRCLQEMPKTHCANSCYTAGMVKLEREDELELVILCRPQAEVSMDADSTFFGIIQLL</sequence>
<organism evidence="6 7">
    <name type="scientific">Albula glossodonta</name>
    <name type="common">roundjaw bonefish</name>
    <dbReference type="NCBI Taxonomy" id="121402"/>
    <lineage>
        <taxon>Eukaryota</taxon>
        <taxon>Metazoa</taxon>
        <taxon>Chordata</taxon>
        <taxon>Craniata</taxon>
        <taxon>Vertebrata</taxon>
        <taxon>Euteleostomi</taxon>
        <taxon>Actinopterygii</taxon>
        <taxon>Neopterygii</taxon>
        <taxon>Teleostei</taxon>
        <taxon>Albuliformes</taxon>
        <taxon>Albulidae</taxon>
        <taxon>Albula</taxon>
    </lineage>
</organism>
<evidence type="ECO:0000313" key="6">
    <source>
        <dbReference type="EMBL" id="KAG9340941.1"/>
    </source>
</evidence>
<dbReference type="OrthoDB" id="5947373at2759"/>
<accession>A0A8T2NPD2</accession>
<comment type="subcellular location">
    <subcellularLocation>
        <location evidence="1">Secreted</location>
    </subcellularLocation>
</comment>
<keyword evidence="2" id="KW-0202">Cytokine</keyword>
<protein>
    <submittedName>
        <fullName evidence="6">Uncharacterized protein</fullName>
    </submittedName>
</protein>
<dbReference type="InterPro" id="IPR008983">
    <property type="entry name" value="Tumour_necrosis_fac-like_dom"/>
</dbReference>
<keyword evidence="4" id="KW-1015">Disulfide bond</keyword>
<dbReference type="AlphaFoldDB" id="A0A8T2NPD2"/>
<evidence type="ECO:0000256" key="3">
    <source>
        <dbReference type="ARBA" id="ARBA00022525"/>
    </source>
</evidence>
<keyword evidence="3" id="KW-0964">Secreted</keyword>
<gene>
    <name evidence="6" type="ORF">JZ751_020134</name>
</gene>
<dbReference type="InterPro" id="IPR051748">
    <property type="entry name" value="TNF_Ligand_Superfamily"/>
</dbReference>
<dbReference type="PANTHER" id="PTHR15151:SF24">
    <property type="entry name" value="A PROLIFERATION-INDUCING LIGAND-LIKE PROTEIN-RELATED"/>
    <property type="match status" value="1"/>
</dbReference>